<name>G0UVJ0_TRYCI</name>
<gene>
    <name evidence="1" type="ORF">TCIL3000_10_1650</name>
</gene>
<dbReference type="InterPro" id="IPR016024">
    <property type="entry name" value="ARM-type_fold"/>
</dbReference>
<dbReference type="AlphaFoldDB" id="G0UVJ0"/>
<dbReference type="VEuPathDB" id="TriTrypDB:TcIL3000_10_1650"/>
<protein>
    <submittedName>
        <fullName evidence="1">Uncharacterized protein TCIL3000_10_1650</fullName>
    </submittedName>
</protein>
<proteinExistence type="predicted"/>
<evidence type="ECO:0000313" key="1">
    <source>
        <dbReference type="EMBL" id="CCC93406.1"/>
    </source>
</evidence>
<reference evidence="1" key="1">
    <citation type="journal article" date="2012" name="Proc. Natl. Acad. Sci. U.S.A.">
        <title>Antigenic diversity is generated by distinct evolutionary mechanisms in African trypanosome species.</title>
        <authorList>
            <person name="Jackson A.P."/>
            <person name="Berry A."/>
            <person name="Aslett M."/>
            <person name="Allison H.C."/>
            <person name="Burton P."/>
            <person name="Vavrova-Anderson J."/>
            <person name="Brown R."/>
            <person name="Browne H."/>
            <person name="Corton N."/>
            <person name="Hauser H."/>
            <person name="Gamble J."/>
            <person name="Gilderthorp R."/>
            <person name="Marcello L."/>
            <person name="McQuillan J."/>
            <person name="Otto T.D."/>
            <person name="Quail M.A."/>
            <person name="Sanders M.J."/>
            <person name="van Tonder A."/>
            <person name="Ginger M.L."/>
            <person name="Field M.C."/>
            <person name="Barry J.D."/>
            <person name="Hertz-Fowler C."/>
            <person name="Berriman M."/>
        </authorList>
    </citation>
    <scope>NUCLEOTIDE SEQUENCE</scope>
    <source>
        <strain evidence="1">IL3000</strain>
    </source>
</reference>
<accession>G0UVJ0</accession>
<sequence>MAERCHCWTPCSITFTLSLSSSPCGMHMWLCFKKCSNCERGALLSVVKCWMPVLREIVIGTDECVCCDGPGDVSGQQGATAALGGSGVEYRDNEIPLPQRPSLVEVEVHVEGIRRLLDNGGLPLEPTDIEPIHEIVDKLDQVFFWAVEEGNSFAREPSLLAQCEVPHLLLRCITTRRPKIVTAALSVMRHLLRNEQACSHILAWIGRTSVSDDKHNPLLEGDGLCGLIAGVMRRFLGLAELQVEAIALAAVAARFNIDQFLESAVIGHVLAALQRHSGNSAVQKEGVRLFSVLVDIERNEAGENVSMEPCESVVVGEGNVAAAPTAVIFSQIGVVVSFVLQSAATHINNAEVKRDAVHFFNRCASYPVNIASLLASGIYPLLIRMLSFSLLLPDVFAEIMETIAALVPLLDPLQCRSLALAVRRILLTTDSPYHISICAALILRLLKVKSACSTPLDAMSFDDCDVVVPAVRTKELAFSDLIALRDDNLLTFLTEISLPQLLCHAADNFSEDLALRRLVGDVTRLLVPTLR</sequence>
<dbReference type="EMBL" id="HE575323">
    <property type="protein sequence ID" value="CCC93406.1"/>
    <property type="molecule type" value="Genomic_DNA"/>
</dbReference>
<dbReference type="InterPro" id="IPR011989">
    <property type="entry name" value="ARM-like"/>
</dbReference>
<organism evidence="1">
    <name type="scientific">Trypanosoma congolense (strain IL3000)</name>
    <dbReference type="NCBI Taxonomy" id="1068625"/>
    <lineage>
        <taxon>Eukaryota</taxon>
        <taxon>Discoba</taxon>
        <taxon>Euglenozoa</taxon>
        <taxon>Kinetoplastea</taxon>
        <taxon>Metakinetoplastina</taxon>
        <taxon>Trypanosomatida</taxon>
        <taxon>Trypanosomatidae</taxon>
        <taxon>Trypanosoma</taxon>
        <taxon>Nannomonas</taxon>
    </lineage>
</organism>
<dbReference type="Gene3D" id="1.25.10.10">
    <property type="entry name" value="Leucine-rich Repeat Variant"/>
    <property type="match status" value="1"/>
</dbReference>
<dbReference type="SUPFAM" id="SSF48371">
    <property type="entry name" value="ARM repeat"/>
    <property type="match status" value="1"/>
</dbReference>